<feature type="compositionally biased region" description="Polar residues" evidence="1">
    <location>
        <begin position="723"/>
        <end position="733"/>
    </location>
</feature>
<evidence type="ECO:0008006" key="5">
    <source>
        <dbReference type="Google" id="ProtNLM"/>
    </source>
</evidence>
<feature type="compositionally biased region" description="Polar residues" evidence="1">
    <location>
        <begin position="560"/>
        <end position="578"/>
    </location>
</feature>
<keyword evidence="4" id="KW-1185">Reference proteome</keyword>
<evidence type="ECO:0000256" key="1">
    <source>
        <dbReference type="SAM" id="MobiDB-lite"/>
    </source>
</evidence>
<reference evidence="3" key="1">
    <citation type="submission" date="2023-03" db="EMBL/GenBank/DDBJ databases">
        <title>Mating type loci evolution in Malassezia.</title>
        <authorList>
            <person name="Coelho M.A."/>
        </authorList>
    </citation>
    <scope>NUCLEOTIDE SEQUENCE</scope>
    <source>
        <strain evidence="3">CBS 14135</strain>
    </source>
</reference>
<feature type="compositionally biased region" description="Low complexity" evidence="1">
    <location>
        <begin position="492"/>
        <end position="506"/>
    </location>
</feature>
<keyword evidence="2" id="KW-0732">Signal</keyword>
<feature type="compositionally biased region" description="Basic and acidic residues" evidence="1">
    <location>
        <begin position="128"/>
        <end position="138"/>
    </location>
</feature>
<proteinExistence type="predicted"/>
<feature type="compositionally biased region" description="Low complexity" evidence="1">
    <location>
        <begin position="751"/>
        <end position="767"/>
    </location>
</feature>
<dbReference type="Gene3D" id="2.60.40.640">
    <property type="match status" value="1"/>
</dbReference>
<feature type="signal peptide" evidence="2">
    <location>
        <begin position="1"/>
        <end position="26"/>
    </location>
</feature>
<evidence type="ECO:0000256" key="2">
    <source>
        <dbReference type="SAM" id="SignalP"/>
    </source>
</evidence>
<feature type="region of interest" description="Disordered" evidence="1">
    <location>
        <begin position="560"/>
        <end position="658"/>
    </location>
</feature>
<evidence type="ECO:0000313" key="4">
    <source>
        <dbReference type="Proteomes" id="UP001216638"/>
    </source>
</evidence>
<gene>
    <name evidence="3" type="ORF">MBRA1_000592</name>
</gene>
<organism evidence="3 4">
    <name type="scientific">Malassezia brasiliensis</name>
    <dbReference type="NCBI Taxonomy" id="1821822"/>
    <lineage>
        <taxon>Eukaryota</taxon>
        <taxon>Fungi</taxon>
        <taxon>Dikarya</taxon>
        <taxon>Basidiomycota</taxon>
        <taxon>Ustilaginomycotina</taxon>
        <taxon>Malasseziomycetes</taxon>
        <taxon>Malasseziales</taxon>
        <taxon>Malasseziaceae</taxon>
        <taxon>Malassezia</taxon>
    </lineage>
</organism>
<protein>
    <recommendedName>
        <fullName evidence="5">Arrestin-like N-terminal domain-containing protein</fullName>
    </recommendedName>
</protein>
<feature type="compositionally biased region" description="Basic and acidic residues" evidence="1">
    <location>
        <begin position="146"/>
        <end position="155"/>
    </location>
</feature>
<dbReference type="AlphaFoldDB" id="A0AAF0DQT4"/>
<dbReference type="InterPro" id="IPR014752">
    <property type="entry name" value="Arrestin-like_C"/>
</dbReference>
<evidence type="ECO:0000313" key="3">
    <source>
        <dbReference type="EMBL" id="WFC93966.1"/>
    </source>
</evidence>
<feature type="chain" id="PRO_5041965007" description="Arrestin-like N-terminal domain-containing protein" evidence="2">
    <location>
        <begin position="27"/>
        <end position="767"/>
    </location>
</feature>
<sequence length="767" mass="82936">MGPVSRSARAAMAFLFAWELFLPAKPVMVGGSAGSSCEVLLHLASDIVWTCPPTAANVPTQDKMLDGVVEIECPSDRMIHGVQIHLRGTQIVGVPPETPSSSSKERGQLRWEERIVLDRTLRYQMSGKDGHTVHDQPTRSRSLKNRVRDMTHASETESGGGASAMFLERGFHDFEFHFIIPAWAAPYERCRYGRTRYLITASALGAGRNGSNVVAQREAFIVQQHTADSGPLPVEMHFHDMHEALGLISIGLTSASITVGGIAALALVHPKPPPNVNVHMVRVFIEQRYEIYNHRTQSYVSPPPEKLKVWEVGCLPRLGTHGGAITTPALWAQGVLSAAGVQPGRRLGNAAVHVYPTVQPLAESLQVDERPLSEIPDAGRYGYRIKSVVRLPDDNRLRPTTARGTRSDIRISHDLGVEVLFSRTDVLDQRPDSDLYGQPKVQVFSVAKAVTIPSCAFTFDAIHLPPYSQESPAVSRPPSPLQQGRRRSESFAPLTTLTGTTARTPPSGSSVSSNARTPPPLSSSSSRARTPPPMNSGGALSTEPDWNRFVHSLTNSLSATKIRSHGSSRATSRDTSPTRFGFRSRPSSRPSSRPASRPPSPLPSYHEGSGTSTPVVAVHRPNDMGPRSRSGTVMSGDRSAPRNLPAGTPWAVSNLPPRAGESHDMCNCGETTERLVEAEERFLEGAPTAPGAWIDVVPQGARLPPWTPSSRPTSPTREWLASYAQNAAPSQAPTKRDTRRGAPTALTSMNPTTSPAATTETTPYTGS</sequence>
<feature type="compositionally biased region" description="Low complexity" evidence="1">
    <location>
        <begin position="583"/>
        <end position="595"/>
    </location>
</feature>
<feature type="region of interest" description="Disordered" evidence="1">
    <location>
        <begin position="467"/>
        <end position="545"/>
    </location>
</feature>
<feature type="region of interest" description="Disordered" evidence="1">
    <location>
        <begin position="127"/>
        <end position="159"/>
    </location>
</feature>
<feature type="region of interest" description="Disordered" evidence="1">
    <location>
        <begin position="723"/>
        <end position="767"/>
    </location>
</feature>
<dbReference type="EMBL" id="CP119951">
    <property type="protein sequence ID" value="WFC93966.1"/>
    <property type="molecule type" value="Genomic_DNA"/>
</dbReference>
<accession>A0AAF0DQT4</accession>
<dbReference type="Proteomes" id="UP001216638">
    <property type="component" value="Chromosome 1"/>
</dbReference>
<name>A0AAF0DQT4_9BASI</name>